<proteinExistence type="predicted"/>
<dbReference type="PANTHER" id="PTHR30124">
    <property type="entry name" value="MEMBRANE-BOUND LYTIC MUREIN TRANSGLYCOSYLASE A"/>
    <property type="match status" value="1"/>
</dbReference>
<feature type="signal peptide" evidence="7">
    <location>
        <begin position="1"/>
        <end position="22"/>
    </location>
</feature>
<dbReference type="GO" id="GO:0009254">
    <property type="term" value="P:peptidoglycan turnover"/>
    <property type="evidence" value="ECO:0007669"/>
    <property type="project" value="InterPro"/>
</dbReference>
<dbReference type="Pfam" id="PF06725">
    <property type="entry name" value="3D"/>
    <property type="match status" value="1"/>
</dbReference>
<evidence type="ECO:0000256" key="2">
    <source>
        <dbReference type="ARBA" id="ARBA00012587"/>
    </source>
</evidence>
<feature type="chain" id="PRO_5044223688" description="peptidoglycan lytic exotransglycosylase" evidence="7">
    <location>
        <begin position="23"/>
        <end position="426"/>
    </location>
</feature>
<feature type="domain" description="Lytic transglycosylase MltA" evidence="8">
    <location>
        <begin position="163"/>
        <end position="319"/>
    </location>
</feature>
<keyword evidence="7" id="KW-0732">Signal</keyword>
<evidence type="ECO:0000313" key="9">
    <source>
        <dbReference type="EMBL" id="XDJ42038.1"/>
    </source>
</evidence>
<reference evidence="9" key="1">
    <citation type="submission" date="2024-05" db="EMBL/GenBank/DDBJ databases">
        <authorList>
            <person name="Luo Y.-C."/>
            <person name="Nicholds J."/>
            <person name="Mortimer T."/>
            <person name="Maboni G."/>
        </authorList>
    </citation>
    <scope>NUCLEOTIDE SEQUENCE</scope>
    <source>
        <strain evidence="9">153920</strain>
    </source>
</reference>
<evidence type="ECO:0000256" key="3">
    <source>
        <dbReference type="ARBA" id="ARBA00023239"/>
    </source>
</evidence>
<dbReference type="CDD" id="cd14668">
    <property type="entry name" value="mlta_B"/>
    <property type="match status" value="1"/>
</dbReference>
<dbReference type="CDD" id="cd14485">
    <property type="entry name" value="mltA_like_LT_A"/>
    <property type="match status" value="1"/>
</dbReference>
<gene>
    <name evidence="9" type="ORF">ABRY99_00215</name>
</gene>
<evidence type="ECO:0000256" key="6">
    <source>
        <dbReference type="SAM" id="MobiDB-lite"/>
    </source>
</evidence>
<feature type="region of interest" description="Disordered" evidence="6">
    <location>
        <begin position="25"/>
        <end position="49"/>
    </location>
</feature>
<dbReference type="Gene3D" id="2.40.240.50">
    <property type="entry name" value="Barwin-like endoglucanases"/>
    <property type="match status" value="1"/>
</dbReference>
<dbReference type="PIRSF" id="PIRSF019422">
    <property type="entry name" value="MltA"/>
    <property type="match status" value="1"/>
</dbReference>
<dbReference type="PROSITE" id="PS51257">
    <property type="entry name" value="PROKAR_LIPOPROTEIN"/>
    <property type="match status" value="1"/>
</dbReference>
<dbReference type="GO" id="GO:0004553">
    <property type="term" value="F:hydrolase activity, hydrolyzing O-glycosyl compounds"/>
    <property type="evidence" value="ECO:0007669"/>
    <property type="project" value="InterPro"/>
</dbReference>
<accession>A0AB39CJH0</accession>
<dbReference type="InterPro" id="IPR005300">
    <property type="entry name" value="MltA_B"/>
</dbReference>
<dbReference type="EMBL" id="CP158252">
    <property type="protein sequence ID" value="XDJ42038.1"/>
    <property type="molecule type" value="Genomic_DNA"/>
</dbReference>
<dbReference type="InterPro" id="IPR026044">
    <property type="entry name" value="MltA"/>
</dbReference>
<dbReference type="Gene3D" id="2.40.40.10">
    <property type="entry name" value="RlpA-like domain"/>
    <property type="match status" value="1"/>
</dbReference>
<dbReference type="InterPro" id="IPR036908">
    <property type="entry name" value="RlpA-like_sf"/>
</dbReference>
<sequence>MKKHLWFVAVLTVLSACSSVPLEEPASGGGPGAAVPGEQPLAVPPLSALPETPARPLQGRYTPVSWDSVPGWAGDDLRHVWKALLNDCRGLMRPVSGSLALPARAAPRAWQPVCQAAVQSGLGPQAGGPAVRQFLQDQLRPWRLDDGAGLAAVGTVTGYYEPLIRASRTRGGAYQWPLYAVPDDLLIVDLGAVYPELAGKRVRGKLEGRRVVPYDTRAQIASDPTRQPAVIVWADDPVEAFFLQIQGSGRAVLPDGGVLRLAYADHNGRPYVSIGQWLARQGEMPLARASMQNIKAWARAHPDRVPELLNVNPAMVFFREEAIIDPELGPRGAYGVPLLAQRSIAVDPAFVPLGTPVFLDIGPQGGAAPMRRLVFAQDTGAAIKGAARADFYWGTGDEAGARAGRMKQSGRMWLLWPARAGAPSAR</sequence>
<organism evidence="9">
    <name type="scientific">Castellaniella ginsengisoli</name>
    <dbReference type="NCBI Taxonomy" id="546114"/>
    <lineage>
        <taxon>Bacteria</taxon>
        <taxon>Pseudomonadati</taxon>
        <taxon>Pseudomonadota</taxon>
        <taxon>Betaproteobacteria</taxon>
        <taxon>Burkholderiales</taxon>
        <taxon>Alcaligenaceae</taxon>
        <taxon>Castellaniella</taxon>
    </lineage>
</organism>
<dbReference type="AlphaFoldDB" id="A0AB39CJH0"/>
<dbReference type="GO" id="GO:0008933">
    <property type="term" value="F:peptidoglycan lytic transglycosylase activity"/>
    <property type="evidence" value="ECO:0007669"/>
    <property type="project" value="TreeGrafter"/>
</dbReference>
<dbReference type="SUPFAM" id="SSF50685">
    <property type="entry name" value="Barwin-like endoglucanases"/>
    <property type="match status" value="1"/>
</dbReference>
<keyword evidence="3" id="KW-0456">Lyase</keyword>
<evidence type="ECO:0000256" key="5">
    <source>
        <dbReference type="ARBA" id="ARBA00030918"/>
    </source>
</evidence>
<keyword evidence="4" id="KW-0961">Cell wall biogenesis/degradation</keyword>
<dbReference type="GO" id="GO:0071555">
    <property type="term" value="P:cell wall organization"/>
    <property type="evidence" value="ECO:0007669"/>
    <property type="project" value="UniProtKB-KW"/>
</dbReference>
<dbReference type="PANTHER" id="PTHR30124:SF0">
    <property type="entry name" value="MEMBRANE-BOUND LYTIC MUREIN TRANSGLYCOSYLASE A"/>
    <property type="match status" value="1"/>
</dbReference>
<protein>
    <recommendedName>
        <fullName evidence="2">peptidoglycan lytic exotransglycosylase</fullName>
        <ecNumber evidence="2">4.2.2.n1</ecNumber>
    </recommendedName>
    <alternativeName>
        <fullName evidence="5">Murein hydrolase A</fullName>
    </alternativeName>
</protein>
<dbReference type="GO" id="GO:0009253">
    <property type="term" value="P:peptidoglycan catabolic process"/>
    <property type="evidence" value="ECO:0007669"/>
    <property type="project" value="TreeGrafter"/>
</dbReference>
<name>A0AB39CJH0_9BURK</name>
<dbReference type="GO" id="GO:0019867">
    <property type="term" value="C:outer membrane"/>
    <property type="evidence" value="ECO:0007669"/>
    <property type="project" value="InterPro"/>
</dbReference>
<dbReference type="SMART" id="SM00925">
    <property type="entry name" value="MltA"/>
    <property type="match status" value="1"/>
</dbReference>
<comment type="catalytic activity">
    <reaction evidence="1">
        <text>Exolytic cleavage of the (1-&gt;4)-beta-glycosidic linkage between N-acetylmuramic acid (MurNAc) and N-acetylglucosamine (GlcNAc) residues in peptidoglycan, from either the reducing or the non-reducing ends of the peptidoglycan chains, with concomitant formation of a 1,6-anhydrobond in the MurNAc residue.</text>
        <dbReference type="EC" id="4.2.2.n1"/>
    </reaction>
</comment>
<evidence type="ECO:0000256" key="1">
    <source>
        <dbReference type="ARBA" id="ARBA00001420"/>
    </source>
</evidence>
<dbReference type="Pfam" id="PF03562">
    <property type="entry name" value="MltA"/>
    <property type="match status" value="1"/>
</dbReference>
<evidence type="ECO:0000256" key="7">
    <source>
        <dbReference type="SAM" id="SignalP"/>
    </source>
</evidence>
<evidence type="ECO:0000259" key="8">
    <source>
        <dbReference type="SMART" id="SM00925"/>
    </source>
</evidence>
<dbReference type="InterPro" id="IPR010611">
    <property type="entry name" value="3D_dom"/>
</dbReference>
<dbReference type="EC" id="4.2.2.n1" evidence="2"/>
<dbReference type="RefSeq" id="WP_368643462.1">
    <property type="nucleotide sequence ID" value="NZ_CP158252.1"/>
</dbReference>
<evidence type="ECO:0000256" key="4">
    <source>
        <dbReference type="ARBA" id="ARBA00023316"/>
    </source>
</evidence>